<evidence type="ECO:0000256" key="3">
    <source>
        <dbReference type="ARBA" id="ARBA00022741"/>
    </source>
</evidence>
<dbReference type="InterPro" id="IPR009286">
    <property type="entry name" value="Ins_P5_2-kin"/>
</dbReference>
<evidence type="ECO:0000313" key="8">
    <source>
        <dbReference type="Proteomes" id="UP000516437"/>
    </source>
</evidence>
<evidence type="ECO:0000256" key="1">
    <source>
        <dbReference type="ARBA" id="ARBA00012023"/>
    </source>
</evidence>
<proteinExistence type="predicted"/>
<dbReference type="GO" id="GO:0035299">
    <property type="term" value="F:inositol-1,3,4,5,6-pentakisphosphate 2-kinase activity"/>
    <property type="evidence" value="ECO:0007669"/>
    <property type="project" value="UniProtKB-EC"/>
</dbReference>
<comment type="caution">
    <text evidence="7">The sequence shown here is derived from an EMBL/GenBank/DDBJ whole genome shotgun (WGS) entry which is preliminary data.</text>
</comment>
<dbReference type="InterPro" id="IPR043001">
    <property type="entry name" value="IP5_2-K_N_lobe"/>
</dbReference>
<dbReference type="GO" id="GO:0005524">
    <property type="term" value="F:ATP binding"/>
    <property type="evidence" value="ECO:0007669"/>
    <property type="project" value="UniProtKB-KW"/>
</dbReference>
<name>A0A6A1WVI5_9ROSI</name>
<accession>A0A6A1WVI5</accession>
<dbReference type="GO" id="GO:0005634">
    <property type="term" value="C:nucleus"/>
    <property type="evidence" value="ECO:0007669"/>
    <property type="project" value="TreeGrafter"/>
</dbReference>
<dbReference type="Gene3D" id="3.30.200.110">
    <property type="entry name" value="Inositol-pentakisphosphate 2-kinase, N-lobe"/>
    <property type="match status" value="1"/>
</dbReference>
<sequence>MCPRFDLLGASSGQCLLLFGKSFRIEVVLAQKDSADWAYRGEGAVNLVLAYTGSSPSFVGKVLRIHKAPRNGSPGASIPTLLSTHEQLLWRDIDGIVSSPNKEIAAQLYVPHVMSPLLGPKYVDPGRPTWRADAGKVDTHQDSVLLLTDHSLFPHGTLKGQPCISVEIKPKCGFLPVSRFISERNATKRSITRFRMHQFLKLHQGQIPELSEYNPPDLFSKSKDRIYKAMNDLFTTPQNNFRVFLNGSLVFGQLGGIAHATNLVISEAFEDALKSVCLINSDLFRRGLQTRLNLKLLVL</sequence>
<evidence type="ECO:0000256" key="2">
    <source>
        <dbReference type="ARBA" id="ARBA00022679"/>
    </source>
</evidence>
<comment type="catalytic activity">
    <reaction evidence="6">
        <text>1D-myo-inositol 1,3,4,5,6-pentakisphosphate + ATP = 1D-myo-inositol hexakisphosphate + ADP + H(+)</text>
        <dbReference type="Rhea" id="RHEA:20313"/>
        <dbReference type="ChEBI" id="CHEBI:15378"/>
        <dbReference type="ChEBI" id="CHEBI:30616"/>
        <dbReference type="ChEBI" id="CHEBI:57733"/>
        <dbReference type="ChEBI" id="CHEBI:58130"/>
        <dbReference type="ChEBI" id="CHEBI:456216"/>
        <dbReference type="EC" id="2.7.1.158"/>
    </reaction>
</comment>
<dbReference type="GO" id="GO:0032958">
    <property type="term" value="P:inositol phosphate biosynthetic process"/>
    <property type="evidence" value="ECO:0007669"/>
    <property type="project" value="TreeGrafter"/>
</dbReference>
<dbReference type="PANTHER" id="PTHR14456">
    <property type="entry name" value="INOSITOL POLYPHOSPHATE KINASE 1"/>
    <property type="match status" value="1"/>
</dbReference>
<comment type="domain">
    <text evidence="6">The EXKPK motif is conserved in inositol-pentakisphosphate 2-kinases of both family 1 and 2.</text>
</comment>
<dbReference type="EC" id="2.7.1.158" evidence="1 6"/>
<keyword evidence="8" id="KW-1185">Reference proteome</keyword>
<keyword evidence="4 6" id="KW-0418">Kinase</keyword>
<evidence type="ECO:0000313" key="7">
    <source>
        <dbReference type="EMBL" id="KAB1227748.1"/>
    </source>
</evidence>
<dbReference type="OrthoDB" id="1499639at2759"/>
<protein>
    <recommendedName>
        <fullName evidence="1 6">Inositol-pentakisphosphate 2-kinase</fullName>
        <ecNumber evidence="1 6">2.7.1.158</ecNumber>
    </recommendedName>
</protein>
<evidence type="ECO:0000256" key="5">
    <source>
        <dbReference type="ARBA" id="ARBA00022840"/>
    </source>
</evidence>
<organism evidence="7 8">
    <name type="scientific">Morella rubra</name>
    <name type="common">Chinese bayberry</name>
    <dbReference type="NCBI Taxonomy" id="262757"/>
    <lineage>
        <taxon>Eukaryota</taxon>
        <taxon>Viridiplantae</taxon>
        <taxon>Streptophyta</taxon>
        <taxon>Embryophyta</taxon>
        <taxon>Tracheophyta</taxon>
        <taxon>Spermatophyta</taxon>
        <taxon>Magnoliopsida</taxon>
        <taxon>eudicotyledons</taxon>
        <taxon>Gunneridae</taxon>
        <taxon>Pentapetalae</taxon>
        <taxon>rosids</taxon>
        <taxon>fabids</taxon>
        <taxon>Fagales</taxon>
        <taxon>Myricaceae</taxon>
        <taxon>Morella</taxon>
    </lineage>
</organism>
<reference evidence="7 8" key="1">
    <citation type="journal article" date="2019" name="Plant Biotechnol. J.">
        <title>The red bayberry genome and genetic basis of sex determination.</title>
        <authorList>
            <person name="Jia H.M."/>
            <person name="Jia H.J."/>
            <person name="Cai Q.L."/>
            <person name="Wang Y."/>
            <person name="Zhao H.B."/>
            <person name="Yang W.F."/>
            <person name="Wang G.Y."/>
            <person name="Li Y.H."/>
            <person name="Zhan D.L."/>
            <person name="Shen Y.T."/>
            <person name="Niu Q.F."/>
            <person name="Chang L."/>
            <person name="Qiu J."/>
            <person name="Zhao L."/>
            <person name="Xie H.B."/>
            <person name="Fu W.Y."/>
            <person name="Jin J."/>
            <person name="Li X.W."/>
            <person name="Jiao Y."/>
            <person name="Zhou C.C."/>
            <person name="Tu T."/>
            <person name="Chai C.Y."/>
            <person name="Gao J.L."/>
            <person name="Fan L.J."/>
            <person name="van de Weg E."/>
            <person name="Wang J.Y."/>
            <person name="Gao Z.S."/>
        </authorList>
    </citation>
    <scope>NUCLEOTIDE SEQUENCE [LARGE SCALE GENOMIC DNA]</scope>
    <source>
        <tissue evidence="7">Leaves</tissue>
    </source>
</reference>
<keyword evidence="3 6" id="KW-0547">Nucleotide-binding</keyword>
<dbReference type="PANTHER" id="PTHR14456:SF2">
    <property type="entry name" value="INOSITOL-PENTAKISPHOSPHATE 2-KINASE"/>
    <property type="match status" value="1"/>
</dbReference>
<comment type="function">
    <text evidence="6">Phosphorylates Ins(1,3,4,5,6)P5 at position 2 to form Ins(1,2,3,4,5,6)P6 (InsP6 or phytate).</text>
</comment>
<evidence type="ECO:0000256" key="6">
    <source>
        <dbReference type="RuleBase" id="RU364126"/>
    </source>
</evidence>
<dbReference type="AlphaFoldDB" id="A0A6A1WVI5"/>
<dbReference type="Pfam" id="PF06090">
    <property type="entry name" value="Ins_P5_2-kin"/>
    <property type="match status" value="1"/>
</dbReference>
<gene>
    <name evidence="7" type="ORF">CJ030_MR1G028895</name>
</gene>
<dbReference type="EMBL" id="RXIC02000019">
    <property type="protein sequence ID" value="KAB1227748.1"/>
    <property type="molecule type" value="Genomic_DNA"/>
</dbReference>
<dbReference type="Proteomes" id="UP000516437">
    <property type="component" value="Chromosome 1"/>
</dbReference>
<keyword evidence="5 6" id="KW-0067">ATP-binding</keyword>
<evidence type="ECO:0000256" key="4">
    <source>
        <dbReference type="ARBA" id="ARBA00022777"/>
    </source>
</evidence>
<keyword evidence="2 6" id="KW-0808">Transferase</keyword>